<keyword evidence="6" id="KW-0812">Transmembrane</keyword>
<comment type="caution">
    <text evidence="10">The sequence shown here is derived from an EMBL/GenBank/DDBJ whole genome shotgun (WGS) entry which is preliminary data.</text>
</comment>
<dbReference type="GO" id="GO:1990281">
    <property type="term" value="C:efflux pump complex"/>
    <property type="evidence" value="ECO:0007669"/>
    <property type="project" value="TreeGrafter"/>
</dbReference>
<dbReference type="InterPro" id="IPR030190">
    <property type="entry name" value="MacA_alpha-hairpin_sf"/>
</dbReference>
<dbReference type="GO" id="GO:0030313">
    <property type="term" value="C:cell envelope"/>
    <property type="evidence" value="ECO:0007669"/>
    <property type="project" value="UniProtKB-SubCell"/>
</dbReference>
<evidence type="ECO:0000256" key="1">
    <source>
        <dbReference type="ARBA" id="ARBA00004196"/>
    </source>
</evidence>
<evidence type="ECO:0000256" key="2">
    <source>
        <dbReference type="ARBA" id="ARBA00009477"/>
    </source>
</evidence>
<dbReference type="Gene3D" id="2.40.30.170">
    <property type="match status" value="1"/>
</dbReference>
<dbReference type="STRING" id="1293911.H710_00308"/>
<evidence type="ECO:0000256" key="4">
    <source>
        <dbReference type="ARBA" id="ARBA00023054"/>
    </source>
</evidence>
<feature type="domain" description="Multidrug resistance protein MdtA-like barrel-sandwich hybrid" evidence="8">
    <location>
        <begin position="90"/>
        <end position="245"/>
    </location>
</feature>
<dbReference type="Gene3D" id="2.40.50.100">
    <property type="match status" value="1"/>
</dbReference>
<gene>
    <name evidence="10" type="ORF">H710_00308</name>
</gene>
<dbReference type="InterPro" id="IPR058624">
    <property type="entry name" value="MdtA-like_HH"/>
</dbReference>
<evidence type="ECO:0000259" key="9">
    <source>
        <dbReference type="Pfam" id="PF25967"/>
    </source>
</evidence>
<comment type="subcellular location">
    <subcellularLocation>
        <location evidence="1">Cell envelope</location>
    </subcellularLocation>
</comment>
<dbReference type="NCBIfam" id="TIGR01730">
    <property type="entry name" value="RND_mfp"/>
    <property type="match status" value="1"/>
</dbReference>
<dbReference type="Gene3D" id="2.40.420.20">
    <property type="match status" value="1"/>
</dbReference>
<dbReference type="PATRIC" id="fig|1293911.3.peg.319"/>
<feature type="transmembrane region" description="Helical" evidence="6">
    <location>
        <begin position="38"/>
        <end position="58"/>
    </location>
</feature>
<feature type="domain" description="Multidrug resistance protein MdtA-like alpha-helical hairpin" evidence="7">
    <location>
        <begin position="137"/>
        <end position="213"/>
    </location>
</feature>
<dbReference type="Proteomes" id="UP000031740">
    <property type="component" value="Unassembled WGS sequence"/>
</dbReference>
<dbReference type="GO" id="GO:0019898">
    <property type="term" value="C:extrinsic component of membrane"/>
    <property type="evidence" value="ECO:0007669"/>
    <property type="project" value="InterPro"/>
</dbReference>
<comment type="similarity">
    <text evidence="2">Belongs to the membrane fusion protein (MFP) (TC 8.A.1) family.</text>
</comment>
<dbReference type="EMBL" id="ASIV01000001">
    <property type="protein sequence ID" value="KEG21359.1"/>
    <property type="molecule type" value="Genomic_DNA"/>
</dbReference>
<dbReference type="InterPro" id="IPR058627">
    <property type="entry name" value="MdtA-like_C"/>
</dbReference>
<dbReference type="HOGENOM" id="CLU_018816_14_1_5"/>
<accession>A0A072RIK1</accession>
<keyword evidence="6" id="KW-1133">Transmembrane helix</keyword>
<dbReference type="GO" id="GO:1990961">
    <property type="term" value="P:xenobiotic detoxification by transmembrane export across the plasma membrane"/>
    <property type="evidence" value="ECO:0007669"/>
    <property type="project" value="InterPro"/>
</dbReference>
<feature type="domain" description="Multidrug resistance protein MdtA-like C-terminal permuted SH3" evidence="9">
    <location>
        <begin position="351"/>
        <end position="410"/>
    </location>
</feature>
<name>A0A072RIK1_BARBA</name>
<dbReference type="PANTHER" id="PTHR30469">
    <property type="entry name" value="MULTIDRUG RESISTANCE PROTEIN MDTA"/>
    <property type="match status" value="1"/>
</dbReference>
<dbReference type="InterPro" id="IPR058625">
    <property type="entry name" value="MdtA-like_BSH"/>
</dbReference>
<dbReference type="Pfam" id="PF25876">
    <property type="entry name" value="HH_MFP_RND"/>
    <property type="match status" value="1"/>
</dbReference>
<keyword evidence="3" id="KW-0813">Transport</keyword>
<evidence type="ECO:0000256" key="6">
    <source>
        <dbReference type="SAM" id="Phobius"/>
    </source>
</evidence>
<organism evidence="10 11">
    <name type="scientific">Bartonella bacilliformis Ver097</name>
    <dbReference type="NCBI Taxonomy" id="1293911"/>
    <lineage>
        <taxon>Bacteria</taxon>
        <taxon>Pseudomonadati</taxon>
        <taxon>Pseudomonadota</taxon>
        <taxon>Alphaproteobacteria</taxon>
        <taxon>Hyphomicrobiales</taxon>
        <taxon>Bartonellaceae</taxon>
        <taxon>Bartonella</taxon>
    </lineage>
</organism>
<dbReference type="Pfam" id="PF25917">
    <property type="entry name" value="BSH_RND"/>
    <property type="match status" value="1"/>
</dbReference>
<evidence type="ECO:0000313" key="11">
    <source>
        <dbReference type="Proteomes" id="UP000031740"/>
    </source>
</evidence>
<evidence type="ECO:0000313" key="10">
    <source>
        <dbReference type="EMBL" id="KEG21359.1"/>
    </source>
</evidence>
<evidence type="ECO:0000259" key="7">
    <source>
        <dbReference type="Pfam" id="PF25876"/>
    </source>
</evidence>
<feature type="coiled-coil region" evidence="5">
    <location>
        <begin position="137"/>
        <end position="209"/>
    </location>
</feature>
<dbReference type="PANTHER" id="PTHR30469:SF33">
    <property type="entry name" value="SLR1207 PROTEIN"/>
    <property type="match status" value="1"/>
</dbReference>
<evidence type="ECO:0000256" key="5">
    <source>
        <dbReference type="SAM" id="Coils"/>
    </source>
</evidence>
<dbReference type="Gene3D" id="6.10.140.1990">
    <property type="match status" value="1"/>
</dbReference>
<reference evidence="10 11" key="1">
    <citation type="submission" date="2013-04" db="EMBL/GenBank/DDBJ databases">
        <title>The Genome Sequence of Bartonella bacilliformis Ver097.</title>
        <authorList>
            <consortium name="The Broad Institute Genomics Platform"/>
            <consortium name="The Broad Institute Genome Sequencing Center for Infectious Disease"/>
            <person name="Feldgarden M."/>
            <person name="Kirby J."/>
            <person name="Birtles R."/>
            <person name="Dasch G."/>
            <person name="Hendrix L."/>
            <person name="Koehler J."/>
            <person name="Walker B."/>
            <person name="Young S.K."/>
            <person name="Zeng Q."/>
            <person name="Gargeya S."/>
            <person name="Fitzgerald M."/>
            <person name="Haas B."/>
            <person name="Abouelleil A."/>
            <person name="Allen A.W."/>
            <person name="Alvarado L."/>
            <person name="Arachchi H.M."/>
            <person name="Berlin A.M."/>
            <person name="Chapman S.B."/>
            <person name="Gainer-Dewar J."/>
            <person name="Goldberg J."/>
            <person name="Griggs A."/>
            <person name="Gujja S."/>
            <person name="Hansen M."/>
            <person name="Howarth C."/>
            <person name="Imamovic A."/>
            <person name="Ireland A."/>
            <person name="Larimer J."/>
            <person name="McCowan C."/>
            <person name="Murphy C."/>
            <person name="Pearson M."/>
            <person name="Poon T.W."/>
            <person name="Priest M."/>
            <person name="Roberts A."/>
            <person name="Saif S."/>
            <person name="Shea T."/>
            <person name="Sisk P."/>
            <person name="Sykes S."/>
            <person name="Wortman J."/>
            <person name="Nusbaum C."/>
            <person name="Birren B."/>
        </authorList>
    </citation>
    <scope>NUCLEOTIDE SEQUENCE [LARGE SCALE GENOMIC DNA]</scope>
    <source>
        <strain evidence="10 11">Ver097</strain>
    </source>
</reference>
<dbReference type="AlphaFoldDB" id="A0A072RIK1"/>
<dbReference type="InterPro" id="IPR006143">
    <property type="entry name" value="RND_pump_MFP"/>
</dbReference>
<proteinExistence type="inferred from homology"/>
<evidence type="ECO:0000256" key="3">
    <source>
        <dbReference type="ARBA" id="ARBA00022448"/>
    </source>
</evidence>
<dbReference type="Pfam" id="PF25967">
    <property type="entry name" value="RND-MFP_C"/>
    <property type="match status" value="1"/>
</dbReference>
<keyword evidence="4 5" id="KW-0175">Coiled coil</keyword>
<sequence length="428" mass="47394">MSSVKEFIKRQVRSKSECMKSSSIIQSIRKLIKKRKKLSFFGGVFLFIIFISTINSFFSTDTPVYMTAVVRRGDIEDTVLASGLVRPYRLVAVGARVTGRVVAMHVTPGEIVQEGDLLAEIDSTDQENDLKRKKSVLSNAQARLAEQESYLKQAQETLKRQEDMIREHAISRVNFDDAVVQVKIREAQVAQLQEQVAQARIDVDSAEVNLSYTRVTAPAKGTVLATVVEEGQNINASQSAPTIVILGDLSKMTIKAQISEADILKVRAGQPLYFKVLGNSQRRYEGKLETVEPAPESIRMDESINPGIGTSSSLSSLAVYYNGLIHVNNEDNFLRTYMTAQMHIILDSAKNVLLVPSDALHDETQERKAWVQVLVGANKVVKKQVVVGINNRVMAEIVSGLDEGDTVIIGSRDGLQTASTRLQIEREM</sequence>
<dbReference type="GO" id="GO:0015562">
    <property type="term" value="F:efflux transmembrane transporter activity"/>
    <property type="evidence" value="ECO:0007669"/>
    <property type="project" value="TreeGrafter"/>
</dbReference>
<dbReference type="GO" id="GO:1990195">
    <property type="term" value="C:macrolide transmembrane transporter complex"/>
    <property type="evidence" value="ECO:0007669"/>
    <property type="project" value="InterPro"/>
</dbReference>
<evidence type="ECO:0000259" key="8">
    <source>
        <dbReference type="Pfam" id="PF25917"/>
    </source>
</evidence>
<protein>
    <submittedName>
        <fullName evidence="10">Uncharacterized protein</fullName>
    </submittedName>
</protein>
<dbReference type="SUPFAM" id="SSF111369">
    <property type="entry name" value="HlyD-like secretion proteins"/>
    <property type="match status" value="1"/>
</dbReference>
<keyword evidence="6" id="KW-0472">Membrane</keyword>